<evidence type="ECO:0000313" key="2">
    <source>
        <dbReference type="Proteomes" id="UP000029859"/>
    </source>
</evidence>
<evidence type="ECO:0008006" key="3">
    <source>
        <dbReference type="Google" id="ProtNLM"/>
    </source>
</evidence>
<organism evidence="1 2">
    <name type="scientific">Methanococcoides methylutens</name>
    <dbReference type="NCBI Taxonomy" id="2226"/>
    <lineage>
        <taxon>Archaea</taxon>
        <taxon>Methanobacteriati</taxon>
        <taxon>Methanobacteriota</taxon>
        <taxon>Stenosarchaea group</taxon>
        <taxon>Methanomicrobia</taxon>
        <taxon>Methanosarcinales</taxon>
        <taxon>Methanosarcinaceae</taxon>
        <taxon>Methanococcoides</taxon>
    </lineage>
</organism>
<keyword evidence="2" id="KW-1185">Reference proteome</keyword>
<protein>
    <recommendedName>
        <fullName evidence="3">Sarcinarray family protein</fullName>
    </recommendedName>
</protein>
<evidence type="ECO:0000313" key="1">
    <source>
        <dbReference type="EMBL" id="KGK98327.1"/>
    </source>
</evidence>
<dbReference type="InterPro" id="IPR026476">
    <property type="entry name" value="Sarcinarray_fam"/>
</dbReference>
<dbReference type="RefSeq" id="WP_048195724.1">
    <property type="nucleotide sequence ID" value="NZ_CAAGSM010000001.1"/>
</dbReference>
<proteinExistence type="predicted"/>
<gene>
    <name evidence="1" type="ORF">LI82_11470</name>
</gene>
<dbReference type="Proteomes" id="UP000029859">
    <property type="component" value="Unassembled WGS sequence"/>
</dbReference>
<sequence>MKYRCILIFLMILSLATVASAYENPYGKYYSYEVYYNGDELESDAAKPVLKIGEPFTVSIEMTVYQECKVYMQIEDLGTGLDMDNFIVVEGPSQLGESISRIYAENESHTYEWTLKPTEEWAGGTIPIDIHYEIIEKGQSEPLVNAGFTAVLPYISTEYYDAPETTPAEPPETDTNQTPAFTLPAALLAIALVALRKKC</sequence>
<reference evidence="1 2" key="1">
    <citation type="submission" date="2014-09" db="EMBL/GenBank/DDBJ databases">
        <title>Draft genome sequence of an obligately methylotrophic methanogen, Methanococcoides methylutens, isolated from marine sediment.</title>
        <authorList>
            <person name="Guan Y."/>
            <person name="Ngugi D.K."/>
            <person name="Blom J."/>
            <person name="Ali S."/>
            <person name="Ferry J.G."/>
            <person name="Stingl U."/>
        </authorList>
    </citation>
    <scope>NUCLEOTIDE SEQUENCE [LARGE SCALE GENOMIC DNA]</scope>
    <source>
        <strain evidence="1 2">DSM 2657</strain>
    </source>
</reference>
<name>A0A099SZK7_METMT</name>
<accession>A0A099SZK7</accession>
<dbReference type="AlphaFoldDB" id="A0A099SZK7"/>
<dbReference type="OrthoDB" id="136204at2157"/>
<dbReference type="NCBIfam" id="TIGR04209">
    <property type="entry name" value="sarcinarray"/>
    <property type="match status" value="1"/>
</dbReference>
<comment type="caution">
    <text evidence="1">The sequence shown here is derived from an EMBL/GenBank/DDBJ whole genome shotgun (WGS) entry which is preliminary data.</text>
</comment>
<dbReference type="EMBL" id="JRHO01000014">
    <property type="protein sequence ID" value="KGK98327.1"/>
    <property type="molecule type" value="Genomic_DNA"/>
</dbReference>